<dbReference type="InterPro" id="IPR017946">
    <property type="entry name" value="PLC-like_Pdiesterase_TIM-brl"/>
</dbReference>
<keyword evidence="4" id="KW-0378">Hydrolase</keyword>
<evidence type="ECO:0000313" key="9">
    <source>
        <dbReference type="Proteomes" id="UP000515163"/>
    </source>
</evidence>
<dbReference type="InterPro" id="IPR011992">
    <property type="entry name" value="EF-hand-dom_pair"/>
</dbReference>
<dbReference type="FunFam" id="1.10.238.10:FF:000005">
    <property type="entry name" value="Phosphoinositide phospholipase C"/>
    <property type="match status" value="1"/>
</dbReference>
<dbReference type="GeneID" id="116308675"/>
<feature type="domain" description="PH" evidence="6">
    <location>
        <begin position="77"/>
        <end position="186"/>
    </location>
</feature>
<dbReference type="GO" id="GO:0007214">
    <property type="term" value="P:gamma-aminobutyric acid signaling pathway"/>
    <property type="evidence" value="ECO:0007669"/>
    <property type="project" value="TreeGrafter"/>
</dbReference>
<dbReference type="GO" id="GO:0005737">
    <property type="term" value="C:cytoplasm"/>
    <property type="evidence" value="ECO:0007669"/>
    <property type="project" value="UniProtKB-SubCell"/>
</dbReference>
<evidence type="ECO:0000256" key="2">
    <source>
        <dbReference type="ARBA" id="ARBA00022490"/>
    </source>
</evidence>
<dbReference type="GO" id="GO:0048015">
    <property type="term" value="P:phosphatidylinositol-mediated signaling"/>
    <property type="evidence" value="ECO:0007669"/>
    <property type="project" value="TreeGrafter"/>
</dbReference>
<proteinExistence type="predicted"/>
<keyword evidence="2" id="KW-0963">Cytoplasm</keyword>
<feature type="domain" description="C2" evidence="7">
    <location>
        <begin position="691"/>
        <end position="817"/>
    </location>
</feature>
<dbReference type="GO" id="GO:0004435">
    <property type="term" value="F:phosphatidylinositol-4,5-bisphosphate phospholipase C activity"/>
    <property type="evidence" value="ECO:0007669"/>
    <property type="project" value="UniProtKB-EC"/>
</dbReference>
<dbReference type="InterPro" id="IPR001192">
    <property type="entry name" value="PI-PLC_fam"/>
</dbReference>
<dbReference type="FunFam" id="2.30.29.30:FF:000025">
    <property type="entry name" value="Phosphoinositide phospholipase C"/>
    <property type="match status" value="1"/>
</dbReference>
<dbReference type="GO" id="GO:0046488">
    <property type="term" value="P:phosphatidylinositol metabolic process"/>
    <property type="evidence" value="ECO:0007669"/>
    <property type="project" value="TreeGrafter"/>
</dbReference>
<feature type="compositionally biased region" description="Acidic residues" evidence="5">
    <location>
        <begin position="512"/>
        <end position="528"/>
    </location>
</feature>
<name>A0A6P8J5N1_ACTTE</name>
<feature type="domain" description="PI-PLC Y-box" evidence="8">
    <location>
        <begin position="572"/>
        <end position="688"/>
    </location>
</feature>
<dbReference type="SMART" id="SM00149">
    <property type="entry name" value="PLCYc"/>
    <property type="match status" value="1"/>
</dbReference>
<sequence length="1059" mass="120575">MADNSSEISTGFDSQTSNGDNEELEDRDEVFDHIPMPRKASVLKKEGRGPKRSLSKSVSFSSRPEDKKIINAADCLTFIQNGCELMKIRSNSRQYQRFFSLDEDFTTLRWKPSSKKPEKAKINIHSIREIRTGKNTEVFREVDRDDIQEDCAFSVIYGDTFETLNLVAYSPDEANIWVTGLRCLIDSDKAQSPVEHRQQMRDRWLKEQFILADTGAKGRLNEKEVLNVLQQLKVRIPETIVKQKFKEATTISSAPHKNSLSLDEFLSFYKELTTRPEVYFLLARYASNNDSLTTDDLLLFLEAEQGLTRVGKDDCLEIISRCEPTEEGRKKKCLGIDGFTQYLMEPDCDIFDPEHSKIWQDMDQPLSHYFIASSHNTYLLDNQLSGRSKVEGYIIALQQGCRCVELDCWDGANDEPVIYHGHTLTSKILFKDVIEAIEEHAFEVSLYPVILSIENHCSVKQQQVMAKYLKEILQDKLYTSSPGENESCLPAPEALKEKILIKNKKLPCFTDDTSEAGEVSEDEEDQEDNGVINGDYTKLDRQSTRQGSFKRQTLKHDVNKNPKKTIKLARELSNLVTYCKSVAFKDFQYTSENQQFWEMCSFSETVARRLLTTSSEEFVNYNKTWLSRVYPGGKRVGSSNFNPQEIWNCGCQMVALNYQTPGVMMDLNNGKFLENGECGYVLKPSVMRDEISYFNPFTKDTIPGISPQILQIKIISGQQFPKPKGSTAKGDVIDPYVTIEVHGIPSDVAQERTRTVPHNGFNPLFDETFEFHINLPELALVRFIVQDDDFIGDAFIGQYTLPMECLLPGYRHIRLLSFTGEPLDSATLFVHVTITSFNEAGQKQRKLSLRKSKKGREYTSMKTVGVKSVDETFKSAIQPLRDGADLRDNLLTALSNFKEICGVAPRANLKQCIRLLASRLETVTETVHLELLMKDEQYPFFEASGNIPDMLRRALSAIDQIVQESKNLIENGDTIYERIMHCQRSGLEWHEDLYDTCTKEGLKGKRLSKALESFAWNIRVLKGQAELLIAAKQECQEYLRQIQEASIASGLVRSVGSNL</sequence>
<dbReference type="PROSITE" id="PS50004">
    <property type="entry name" value="C2"/>
    <property type="match status" value="1"/>
</dbReference>
<dbReference type="Pfam" id="PF00387">
    <property type="entry name" value="PI-PLC-Y"/>
    <property type="match status" value="1"/>
</dbReference>
<evidence type="ECO:0000256" key="1">
    <source>
        <dbReference type="ARBA" id="ARBA00004496"/>
    </source>
</evidence>
<keyword evidence="4" id="KW-0442">Lipid degradation</keyword>
<keyword evidence="3" id="KW-0807">Transducer</keyword>
<dbReference type="Gene3D" id="3.20.20.190">
    <property type="entry name" value="Phosphatidylinositol (PI) phosphodiesterase"/>
    <property type="match status" value="1"/>
</dbReference>
<dbReference type="GO" id="GO:0032228">
    <property type="term" value="P:regulation of synaptic transmission, GABAergic"/>
    <property type="evidence" value="ECO:0007669"/>
    <property type="project" value="TreeGrafter"/>
</dbReference>
<gene>
    <name evidence="10" type="primary">LOC116308675</name>
</gene>
<dbReference type="Pfam" id="PF00388">
    <property type="entry name" value="PI-PLC-X"/>
    <property type="match status" value="1"/>
</dbReference>
<dbReference type="PROSITE" id="PS50003">
    <property type="entry name" value="PH_DOMAIN"/>
    <property type="match status" value="1"/>
</dbReference>
<evidence type="ECO:0000259" key="8">
    <source>
        <dbReference type="PROSITE" id="PS50008"/>
    </source>
</evidence>
<dbReference type="KEGG" id="aten:116308675"/>
<dbReference type="CDD" id="cd13364">
    <property type="entry name" value="PH_PLC_eta"/>
    <property type="match status" value="1"/>
</dbReference>
<dbReference type="InterPro" id="IPR001849">
    <property type="entry name" value="PH_domain"/>
</dbReference>
<dbReference type="PROSITE" id="PS50008">
    <property type="entry name" value="PIPLC_Y_DOMAIN"/>
    <property type="match status" value="1"/>
</dbReference>
<dbReference type="SMART" id="SM00239">
    <property type="entry name" value="C2"/>
    <property type="match status" value="1"/>
</dbReference>
<feature type="region of interest" description="Disordered" evidence="5">
    <location>
        <begin position="512"/>
        <end position="555"/>
    </location>
</feature>
<dbReference type="Gene3D" id="2.30.29.30">
    <property type="entry name" value="Pleckstrin-homology domain (PH domain)/Phosphotyrosine-binding domain (PTB)"/>
    <property type="match status" value="1"/>
</dbReference>
<dbReference type="SUPFAM" id="SSF47473">
    <property type="entry name" value="EF-hand"/>
    <property type="match status" value="1"/>
</dbReference>
<organism evidence="9 10">
    <name type="scientific">Actinia tenebrosa</name>
    <name type="common">Australian red waratah sea anemone</name>
    <dbReference type="NCBI Taxonomy" id="6105"/>
    <lineage>
        <taxon>Eukaryota</taxon>
        <taxon>Metazoa</taxon>
        <taxon>Cnidaria</taxon>
        <taxon>Anthozoa</taxon>
        <taxon>Hexacorallia</taxon>
        <taxon>Actiniaria</taxon>
        <taxon>Actiniidae</taxon>
        <taxon>Actinia</taxon>
    </lineage>
</organism>
<dbReference type="SUPFAM" id="SSF49562">
    <property type="entry name" value="C2 domain (Calcium/lipid-binding domain, CaLB)"/>
    <property type="match status" value="1"/>
</dbReference>
<dbReference type="PANTHER" id="PTHR10336:SF196">
    <property type="entry name" value="PHOSPHOINOSITIDE PHOSPHOLIPASE C"/>
    <property type="match status" value="1"/>
</dbReference>
<keyword evidence="4" id="KW-0443">Lipid metabolism</keyword>
<dbReference type="FunCoup" id="A0A6P8J5N1">
    <property type="interactions" value="137"/>
</dbReference>
<dbReference type="InterPro" id="IPR011993">
    <property type="entry name" value="PH-like_dom_sf"/>
</dbReference>
<evidence type="ECO:0000256" key="5">
    <source>
        <dbReference type="SAM" id="MobiDB-lite"/>
    </source>
</evidence>
<comment type="subcellular location">
    <subcellularLocation>
        <location evidence="1">Cytoplasm</location>
    </subcellularLocation>
</comment>
<dbReference type="Pfam" id="PF09279">
    <property type="entry name" value="EF-hand_like"/>
    <property type="match status" value="1"/>
</dbReference>
<dbReference type="PRINTS" id="PR00390">
    <property type="entry name" value="PHPHLIPASEC"/>
</dbReference>
<dbReference type="PANTHER" id="PTHR10336">
    <property type="entry name" value="PHOSPHOINOSITIDE-SPECIFIC PHOSPHOLIPASE C FAMILY PROTEIN"/>
    <property type="match status" value="1"/>
</dbReference>
<dbReference type="RefSeq" id="XP_031575009.1">
    <property type="nucleotide sequence ID" value="XM_031719149.1"/>
</dbReference>
<comment type="catalytic activity">
    <reaction evidence="4">
        <text>a 1,2-diacyl-sn-glycero-3-phospho-(1D-myo-inositol-4,5-bisphosphate) + H2O = 1D-myo-inositol 1,4,5-trisphosphate + a 1,2-diacyl-sn-glycerol + H(+)</text>
        <dbReference type="Rhea" id="RHEA:33179"/>
        <dbReference type="ChEBI" id="CHEBI:15377"/>
        <dbReference type="ChEBI" id="CHEBI:15378"/>
        <dbReference type="ChEBI" id="CHEBI:17815"/>
        <dbReference type="ChEBI" id="CHEBI:58456"/>
        <dbReference type="ChEBI" id="CHEBI:203600"/>
        <dbReference type="EC" id="3.1.4.11"/>
    </reaction>
</comment>
<reference evidence="10" key="1">
    <citation type="submission" date="2025-08" db="UniProtKB">
        <authorList>
            <consortium name="RefSeq"/>
        </authorList>
    </citation>
    <scope>IDENTIFICATION</scope>
    <source>
        <tissue evidence="10">Tentacle</tissue>
    </source>
</reference>
<dbReference type="InterPro" id="IPR035892">
    <property type="entry name" value="C2_domain_sf"/>
</dbReference>
<dbReference type="Pfam" id="PF00168">
    <property type="entry name" value="C2"/>
    <property type="match status" value="1"/>
</dbReference>
<accession>A0A6P8J5N1</accession>
<evidence type="ECO:0000259" key="6">
    <source>
        <dbReference type="PROSITE" id="PS50003"/>
    </source>
</evidence>
<evidence type="ECO:0000313" key="10">
    <source>
        <dbReference type="RefSeq" id="XP_031575009.1"/>
    </source>
</evidence>
<dbReference type="FunFam" id="3.20.20.190:FF:000001">
    <property type="entry name" value="Phosphoinositide phospholipase C"/>
    <property type="match status" value="1"/>
</dbReference>
<dbReference type="InterPro" id="IPR015359">
    <property type="entry name" value="PLC_EF-hand-like"/>
</dbReference>
<feature type="region of interest" description="Disordered" evidence="5">
    <location>
        <begin position="1"/>
        <end position="60"/>
    </location>
</feature>
<dbReference type="SMART" id="SM00233">
    <property type="entry name" value="PH"/>
    <property type="match status" value="1"/>
</dbReference>
<dbReference type="OrthoDB" id="269822at2759"/>
<dbReference type="GO" id="GO:0051209">
    <property type="term" value="P:release of sequestered calcium ion into cytosol"/>
    <property type="evidence" value="ECO:0007669"/>
    <property type="project" value="TreeGrafter"/>
</dbReference>
<feature type="compositionally biased region" description="Polar residues" evidence="5">
    <location>
        <begin position="1"/>
        <end position="19"/>
    </location>
</feature>
<evidence type="ECO:0000256" key="4">
    <source>
        <dbReference type="RuleBase" id="RU361133"/>
    </source>
</evidence>
<dbReference type="Gene3D" id="2.60.40.150">
    <property type="entry name" value="C2 domain"/>
    <property type="match status" value="1"/>
</dbReference>
<dbReference type="GO" id="GO:0016042">
    <property type="term" value="P:lipid catabolic process"/>
    <property type="evidence" value="ECO:0007669"/>
    <property type="project" value="UniProtKB-KW"/>
</dbReference>
<evidence type="ECO:0000259" key="7">
    <source>
        <dbReference type="PROSITE" id="PS50004"/>
    </source>
</evidence>
<protein>
    <recommendedName>
        <fullName evidence="4">Phosphoinositide phospholipase C</fullName>
        <ecNumber evidence="4">3.1.4.11</ecNumber>
    </recommendedName>
</protein>
<dbReference type="SUPFAM" id="SSF50729">
    <property type="entry name" value="PH domain-like"/>
    <property type="match status" value="1"/>
</dbReference>
<dbReference type="Gene3D" id="1.10.238.10">
    <property type="entry name" value="EF-hand"/>
    <property type="match status" value="2"/>
</dbReference>
<evidence type="ECO:0000256" key="3">
    <source>
        <dbReference type="ARBA" id="ARBA00023224"/>
    </source>
</evidence>
<dbReference type="EC" id="3.1.4.11" evidence="4"/>
<dbReference type="CDD" id="cd00275">
    <property type="entry name" value="C2_PLC_like"/>
    <property type="match status" value="1"/>
</dbReference>
<dbReference type="CDD" id="cd08597">
    <property type="entry name" value="PI-PLCc_PRIP_metazoa"/>
    <property type="match status" value="1"/>
</dbReference>
<dbReference type="PROSITE" id="PS50007">
    <property type="entry name" value="PIPLC_X_DOMAIN"/>
    <property type="match status" value="1"/>
</dbReference>
<dbReference type="InParanoid" id="A0A6P8J5N1"/>
<dbReference type="Pfam" id="PF16457">
    <property type="entry name" value="PH_12"/>
    <property type="match status" value="1"/>
</dbReference>
<dbReference type="SUPFAM" id="SSF51695">
    <property type="entry name" value="PLC-like phosphodiesterases"/>
    <property type="match status" value="1"/>
</dbReference>
<dbReference type="Proteomes" id="UP000515163">
    <property type="component" value="Unplaced"/>
</dbReference>
<dbReference type="InterPro" id="IPR000008">
    <property type="entry name" value="C2_dom"/>
</dbReference>
<dbReference type="InterPro" id="IPR001711">
    <property type="entry name" value="PLipase_C_Pinositol-sp_Y"/>
</dbReference>
<dbReference type="SMART" id="SM00148">
    <property type="entry name" value="PLCXc"/>
    <property type="match status" value="1"/>
</dbReference>
<feature type="compositionally biased region" description="Acidic residues" evidence="5">
    <location>
        <begin position="20"/>
        <end position="29"/>
    </location>
</feature>
<dbReference type="AlphaFoldDB" id="A0A6P8J5N1"/>
<keyword evidence="9" id="KW-1185">Reference proteome</keyword>
<dbReference type="InterPro" id="IPR000909">
    <property type="entry name" value="PLipase_C_PInositol-sp_X_dom"/>
</dbReference>